<dbReference type="PANTHER" id="PTHR24198">
    <property type="entry name" value="ANKYRIN REPEAT AND PROTEIN KINASE DOMAIN-CONTAINING PROTEIN"/>
    <property type="match status" value="1"/>
</dbReference>
<dbReference type="InterPro" id="IPR007111">
    <property type="entry name" value="NACHT_NTPase"/>
</dbReference>
<keyword evidence="2 3" id="KW-0040">ANK repeat</keyword>
<evidence type="ECO:0000256" key="1">
    <source>
        <dbReference type="ARBA" id="ARBA00022737"/>
    </source>
</evidence>
<keyword evidence="1" id="KW-0677">Repeat</keyword>
<dbReference type="PROSITE" id="PS50837">
    <property type="entry name" value="NACHT"/>
    <property type="match status" value="1"/>
</dbReference>
<dbReference type="SUPFAM" id="SSF48403">
    <property type="entry name" value="Ankyrin repeat"/>
    <property type="match status" value="2"/>
</dbReference>
<dbReference type="SMART" id="SM00248">
    <property type="entry name" value="ANK"/>
    <property type="match status" value="13"/>
</dbReference>
<dbReference type="InterPro" id="IPR056884">
    <property type="entry name" value="NPHP3-like_N"/>
</dbReference>
<dbReference type="PROSITE" id="PS50297">
    <property type="entry name" value="ANK_REP_REGION"/>
    <property type="match status" value="5"/>
</dbReference>
<dbReference type="Gene3D" id="1.25.40.20">
    <property type="entry name" value="Ankyrin repeat-containing domain"/>
    <property type="match status" value="4"/>
</dbReference>
<comment type="caution">
    <text evidence="6">The sequence shown here is derived from an EMBL/GenBank/DDBJ whole genome shotgun (WGS) entry which is preliminary data.</text>
</comment>
<dbReference type="SUPFAM" id="SSF52540">
    <property type="entry name" value="P-loop containing nucleoside triphosphate hydrolases"/>
    <property type="match status" value="1"/>
</dbReference>
<feature type="repeat" description="ANK" evidence="3">
    <location>
        <begin position="861"/>
        <end position="893"/>
    </location>
</feature>
<proteinExistence type="predicted"/>
<evidence type="ECO:0000256" key="2">
    <source>
        <dbReference type="ARBA" id="ARBA00023043"/>
    </source>
</evidence>
<dbReference type="Gene3D" id="3.40.50.300">
    <property type="entry name" value="P-loop containing nucleotide triphosphate hydrolases"/>
    <property type="match status" value="1"/>
</dbReference>
<dbReference type="InterPro" id="IPR031359">
    <property type="entry name" value="NACHT_N"/>
</dbReference>
<dbReference type="Pfam" id="PF24883">
    <property type="entry name" value="NPHP3_N"/>
    <property type="match status" value="1"/>
</dbReference>
<reference evidence="6 7" key="1">
    <citation type="submission" date="2017-06" db="EMBL/GenBank/DDBJ databases">
        <title>Ant-infecting Ophiocordyceps genomes reveal a high diversity of potential behavioral manipulation genes and a possible major role for enterotoxins.</title>
        <authorList>
            <person name="De Bekker C."/>
            <person name="Evans H.C."/>
            <person name="Brachmann A."/>
            <person name="Hughes D.P."/>
        </authorList>
    </citation>
    <scope>NUCLEOTIDE SEQUENCE [LARGE SCALE GENOMIC DNA]</scope>
    <source>
        <strain evidence="6 7">1348a</strain>
    </source>
</reference>
<dbReference type="Proteomes" id="UP000224854">
    <property type="component" value="Unassembled WGS sequence"/>
</dbReference>
<evidence type="ECO:0000256" key="3">
    <source>
        <dbReference type="PROSITE-ProRule" id="PRU00023"/>
    </source>
</evidence>
<dbReference type="EMBL" id="NJEU01000011">
    <property type="protein sequence ID" value="PHH83481.1"/>
    <property type="molecule type" value="Genomic_DNA"/>
</dbReference>
<dbReference type="InterPro" id="IPR027417">
    <property type="entry name" value="P-loop_NTPase"/>
</dbReference>
<feature type="domain" description="NACHT" evidence="5">
    <location>
        <begin position="394"/>
        <end position="541"/>
    </location>
</feature>
<dbReference type="PROSITE" id="PS50088">
    <property type="entry name" value="ANK_REPEAT"/>
    <property type="match status" value="7"/>
</dbReference>
<dbReference type="Pfam" id="PF12796">
    <property type="entry name" value="Ank_2"/>
    <property type="match status" value="4"/>
</dbReference>
<feature type="repeat" description="ANK" evidence="3">
    <location>
        <begin position="907"/>
        <end position="935"/>
    </location>
</feature>
<feature type="repeat" description="ANK" evidence="3">
    <location>
        <begin position="1181"/>
        <end position="1213"/>
    </location>
</feature>
<evidence type="ECO:0000259" key="5">
    <source>
        <dbReference type="PROSITE" id="PS50837"/>
    </source>
</evidence>
<feature type="repeat" description="ANK" evidence="3">
    <location>
        <begin position="1109"/>
        <end position="1141"/>
    </location>
</feature>
<feature type="region of interest" description="Disordered" evidence="4">
    <location>
        <begin position="11"/>
        <end position="70"/>
    </location>
</feature>
<feature type="compositionally biased region" description="Polar residues" evidence="4">
    <location>
        <begin position="30"/>
        <end position="51"/>
    </location>
</feature>
<feature type="repeat" description="ANK" evidence="3">
    <location>
        <begin position="936"/>
        <end position="968"/>
    </location>
</feature>
<dbReference type="Pfam" id="PF17100">
    <property type="entry name" value="NACHT_N"/>
    <property type="match status" value="1"/>
</dbReference>
<accession>A0A2C5ZVS3</accession>
<dbReference type="PANTHER" id="PTHR24198:SF165">
    <property type="entry name" value="ANKYRIN REPEAT-CONTAINING PROTEIN-RELATED"/>
    <property type="match status" value="1"/>
</dbReference>
<dbReference type="InterPro" id="IPR002110">
    <property type="entry name" value="Ankyrin_rpt"/>
</dbReference>
<evidence type="ECO:0000256" key="4">
    <source>
        <dbReference type="SAM" id="MobiDB-lite"/>
    </source>
</evidence>
<evidence type="ECO:0000313" key="7">
    <source>
        <dbReference type="Proteomes" id="UP000224854"/>
    </source>
</evidence>
<dbReference type="OrthoDB" id="194358at2759"/>
<sequence>MRGAKLLERLRFRKSKDKGPGCPAHVHPGMQQSGTESNTLLGPTSSQTTMARPSEDLSKRPSPAPIDSDTPINELWHLAYEKLRVESEKLVKDYESNLGAVLSADLESTLNSREKMRDWMDAIVQSKMEEVNRDTWKLKFKSSEVQVRDLVKPVLGIVNRANGYITKAISTNPTASMAWAGVSLMLPLLLNPSEQGTSLADGLEYISYLISQSRIWEDLYARRYESKRPQGESSPLSHTAYKDALEKLYRQILKFQATVYCYCSHNSISRLSLDSIKWHEWKTMLSEIKKTEDALAAIRADWRDKIYDDECAAVEKRHQEAMDQLQIIGTDFSGLRKAVEDAQAEKKRDKFIDWLCHIDPSGMYNTARDKHEEGTGDWLLGSDEFGAWKQSSGSLLWLHGKAGSGKSILSSCAIKHLRDQYDSDPQTAVVYFFFSFTDTEKQKVDGMLASLLKQLYARRPDTPELVSNLREYKKKGERPDRETLSKALVSTMCGFSAVFVVIDALDECPTQGREREKLLGSLDEILNQRSDNLHLFYTSRPEEDIKRWLNETPSLDTIDLTADATGLDNDIERYIDSTLTGKNFSSWSEDIKTLAKKRLIEKADGMFQYVFLQLEALGQLATKWRVRTALDNLPKGLDATYNRILESVDEEFIGQVMNALKWLAFSMRDLDLEQLAEVFILQLEEDVIVDEEKRLFKPEEVLRYLSSLVVTWEERGWPIRVRLAHFSVKEYLTSKRSGPFSLEECDVHKHIAQSSLAYHLYRSTMSEYEAESLKLRYYAARYWPEHLEMVPRKSWPVAMELDALRALAVGSKSLDITLNVDEPDIPKSPWMPNPLSFTASQVYAGLTAMLCHRNEYLTQGDLDTALQEAAFGGSEDISRLLVDMGANVQSESAISYWTYWTKHIGGALQAAVLGGSAAVVELLLDKGADVNAQDSKVGSALQVAAFWGRLNIVKLLVARGARVDLSSEAGCALTSAWYYPKVLEFLLDSGVDVDMRGGSHGTALYKAAKHLQITNNSSNPVRDSIHLLLDRGANVNARGGKYHSPLQAACHNTFDVIDDVKRLLDMGADVNAQGGHFGTALQAACFRGHRDIVSLLLDRGADVNAQGGRYGTALQAACVKNRHEMARLLLDRGADVNSSGGKFGSPLQAAASTSYGMIDDQLQLLELLLENGAIVHQQGGKYGTALHAACARGMIDRVKLLLDHGADVHAEACKYGSVLQAACTFRRGCPNIDIVGLLLEKGADVHARGGRYGSAWHAAADTLNCHQGDWGPAIDVMRLLLDRGVDVNDTQSPHGTALQAFLSRDVYGFDMIMFLLRRGADPNIQAGQYGFPLQSVCVFPVDNNDDYYQISFRIQTEKLRFLLDNCAGLDVNAAGGRYGSALQAAAYTGNSDAVKMLLEKGAHANARGGKYGSALNAAVLRGAWDIAEMLLEAGAKPDCQLLQEPDDEWLARFGDDLGRGAVERYHKFWEKQKANPWPGSRRRSGLPFYYTDDVV</sequence>
<keyword evidence="7" id="KW-1185">Reference proteome</keyword>
<dbReference type="InterPro" id="IPR036770">
    <property type="entry name" value="Ankyrin_rpt-contain_sf"/>
</dbReference>
<name>A0A2C5ZVS3_9HYPO</name>
<feature type="repeat" description="ANK" evidence="3">
    <location>
        <begin position="1377"/>
        <end position="1409"/>
    </location>
</feature>
<protein>
    <recommendedName>
        <fullName evidence="5">NACHT domain-containing protein</fullName>
    </recommendedName>
</protein>
<organism evidence="6 7">
    <name type="scientific">Ophiocordyceps australis</name>
    <dbReference type="NCBI Taxonomy" id="1399860"/>
    <lineage>
        <taxon>Eukaryota</taxon>
        <taxon>Fungi</taxon>
        <taxon>Dikarya</taxon>
        <taxon>Ascomycota</taxon>
        <taxon>Pezizomycotina</taxon>
        <taxon>Sordariomycetes</taxon>
        <taxon>Hypocreomycetidae</taxon>
        <taxon>Hypocreales</taxon>
        <taxon>Ophiocordycipitaceae</taxon>
        <taxon>Ophiocordyceps</taxon>
    </lineage>
</organism>
<gene>
    <name evidence="6" type="ORF">CDD82_440</name>
</gene>
<feature type="repeat" description="ANK" evidence="3">
    <location>
        <begin position="1076"/>
        <end position="1108"/>
    </location>
</feature>
<evidence type="ECO:0000313" key="6">
    <source>
        <dbReference type="EMBL" id="PHH83481.1"/>
    </source>
</evidence>